<dbReference type="PIRSF" id="PIRSF002155">
    <property type="entry name" value="Ribosomal_L1"/>
    <property type="match status" value="1"/>
</dbReference>
<dbReference type="Gene3D" id="3.30.190.20">
    <property type="match status" value="1"/>
</dbReference>
<evidence type="ECO:0000256" key="5">
    <source>
        <dbReference type="ARBA" id="ARBA00022884"/>
    </source>
</evidence>
<evidence type="ECO:0000256" key="1">
    <source>
        <dbReference type="ARBA" id="ARBA00010531"/>
    </source>
</evidence>
<comment type="function">
    <text evidence="9">Protein L1 is also a translational repressor protein, it controls the translation of the L11 operon by binding to its mRNA.</text>
</comment>
<evidence type="ECO:0000256" key="7">
    <source>
        <dbReference type="ARBA" id="ARBA00023274"/>
    </source>
</evidence>
<dbReference type="Gene3D" id="3.40.50.790">
    <property type="match status" value="1"/>
</dbReference>
<keyword evidence="9" id="KW-0820">tRNA-binding</keyword>
<dbReference type="InterPro" id="IPR023674">
    <property type="entry name" value="Ribosomal_uL1-like"/>
</dbReference>
<dbReference type="InterPro" id="IPR005878">
    <property type="entry name" value="Ribosom_uL1_bac-type"/>
</dbReference>
<name>A0ABW9QPH3_9ACTN</name>
<dbReference type="InterPro" id="IPR002143">
    <property type="entry name" value="Ribosomal_uL1"/>
</dbReference>
<dbReference type="PROSITE" id="PS01199">
    <property type="entry name" value="RIBOSOMAL_L1"/>
    <property type="match status" value="1"/>
</dbReference>
<dbReference type="InterPro" id="IPR023673">
    <property type="entry name" value="Ribosomal_uL1_CS"/>
</dbReference>
<dbReference type="HAMAP" id="MF_01318_B">
    <property type="entry name" value="Ribosomal_uL1_B"/>
    <property type="match status" value="1"/>
</dbReference>
<evidence type="ECO:0000313" key="12">
    <source>
        <dbReference type="Proteomes" id="UP000437736"/>
    </source>
</evidence>
<keyword evidence="3 9" id="KW-0699">rRNA-binding</keyword>
<dbReference type="EMBL" id="WJHE01000086">
    <property type="protein sequence ID" value="MST31507.1"/>
    <property type="molecule type" value="Genomic_DNA"/>
</dbReference>
<evidence type="ECO:0000256" key="6">
    <source>
        <dbReference type="ARBA" id="ARBA00022980"/>
    </source>
</evidence>
<keyword evidence="7 9" id="KW-0687">Ribonucleoprotein</keyword>
<accession>A0ABW9QPH3</accession>
<dbReference type="Pfam" id="PF00687">
    <property type="entry name" value="Ribosomal_L1"/>
    <property type="match status" value="1"/>
</dbReference>
<dbReference type="SUPFAM" id="SSF56808">
    <property type="entry name" value="Ribosomal protein L1"/>
    <property type="match status" value="1"/>
</dbReference>
<protein>
    <recommendedName>
        <fullName evidence="8 9">Large ribosomal subunit protein uL1</fullName>
    </recommendedName>
</protein>
<comment type="function">
    <text evidence="9">Binds directly to 23S rRNA. The L1 stalk is quite mobile in the ribosome, and is involved in E site tRNA release.</text>
</comment>
<organism evidence="11 12">
    <name type="scientific">Acidiferrimicrobium australe</name>
    <dbReference type="NCBI Taxonomy" id="2664430"/>
    <lineage>
        <taxon>Bacteria</taxon>
        <taxon>Bacillati</taxon>
        <taxon>Actinomycetota</taxon>
        <taxon>Acidimicrobiia</taxon>
        <taxon>Acidimicrobiales</taxon>
        <taxon>Acidimicrobiaceae</taxon>
        <taxon>Acidiferrimicrobium</taxon>
    </lineage>
</organism>
<comment type="similarity">
    <text evidence="1 9 10">Belongs to the universal ribosomal protein uL1 family.</text>
</comment>
<evidence type="ECO:0000256" key="10">
    <source>
        <dbReference type="RuleBase" id="RU000659"/>
    </source>
</evidence>
<evidence type="ECO:0000256" key="3">
    <source>
        <dbReference type="ARBA" id="ARBA00022730"/>
    </source>
</evidence>
<reference evidence="11 12" key="1">
    <citation type="submission" date="2019-11" db="EMBL/GenBank/DDBJ databases">
        <title>Acidiferrimicrobium australis gen. nov., sp. nov., an acidophilic and obligately heterotrophic, member of the Actinobacteria that catalyses dissimilatory oxido- reduction of iron isolated from metal-rich acidic water in Chile.</title>
        <authorList>
            <person name="Gonzalez D."/>
            <person name="Huber K."/>
            <person name="Hedrich S."/>
            <person name="Rojas-Villalobos C."/>
            <person name="Quatrini R."/>
            <person name="Dinamarca M.A."/>
            <person name="Schwarz A."/>
            <person name="Canales C."/>
            <person name="Nancucheo I."/>
        </authorList>
    </citation>
    <scope>NUCLEOTIDE SEQUENCE [LARGE SCALE GENOMIC DNA]</scope>
    <source>
        <strain evidence="11 12">USS-CCA1</strain>
    </source>
</reference>
<keyword evidence="4 9" id="KW-0810">Translation regulation</keyword>
<dbReference type="PANTHER" id="PTHR36427:SF3">
    <property type="entry name" value="LARGE RIBOSOMAL SUBUNIT PROTEIN UL1M"/>
    <property type="match status" value="1"/>
</dbReference>
<proteinExistence type="inferred from homology"/>
<sequence length="243" mass="25375">MPSRGKKYVDAAKRFDRQRSYGPGEALDLVKSLAHAGFDETVELAVRLGVDPRKADQVIRGTVSLPAGTGKEVRVAVFAAGPAAEAARAAGADIVGADDLVAAVDGGMMDFDIAIATPDLMGQVGRLGRKLGPRGLMPNPKTGTVTTDVGKAVTDFKGGRVEYRADTRSRGVVQVPIGKVSFSRQALLQNFRAVVDEVNRAKPAAAKGRYIKSVAVSSTMGPGVDVDVNALRVTDEELDGASA</sequence>
<dbReference type="Proteomes" id="UP000437736">
    <property type="component" value="Unassembled WGS sequence"/>
</dbReference>
<dbReference type="PANTHER" id="PTHR36427">
    <property type="entry name" value="54S RIBOSOMAL PROTEIN L1, MITOCHONDRIAL"/>
    <property type="match status" value="1"/>
</dbReference>
<comment type="caution">
    <text evidence="11">The sequence shown here is derived from an EMBL/GenBank/DDBJ whole genome shotgun (WGS) entry which is preliminary data.</text>
</comment>
<evidence type="ECO:0000256" key="8">
    <source>
        <dbReference type="ARBA" id="ARBA00035241"/>
    </source>
</evidence>
<comment type="subunit">
    <text evidence="9">Part of the 50S ribosomal subunit.</text>
</comment>
<dbReference type="InterPro" id="IPR016095">
    <property type="entry name" value="Ribosomal_uL1_3-a/b-sand"/>
</dbReference>
<dbReference type="NCBIfam" id="TIGR01169">
    <property type="entry name" value="rplA_bact"/>
    <property type="match status" value="1"/>
</dbReference>
<keyword evidence="12" id="KW-1185">Reference proteome</keyword>
<keyword evidence="5 9" id="KW-0694">RNA-binding</keyword>
<evidence type="ECO:0000256" key="4">
    <source>
        <dbReference type="ARBA" id="ARBA00022845"/>
    </source>
</evidence>
<dbReference type="GO" id="GO:0005840">
    <property type="term" value="C:ribosome"/>
    <property type="evidence" value="ECO:0007669"/>
    <property type="project" value="UniProtKB-KW"/>
</dbReference>
<keyword evidence="6 9" id="KW-0689">Ribosomal protein</keyword>
<keyword evidence="2 9" id="KW-0678">Repressor</keyword>
<evidence type="ECO:0000256" key="2">
    <source>
        <dbReference type="ARBA" id="ARBA00022491"/>
    </source>
</evidence>
<dbReference type="CDD" id="cd00403">
    <property type="entry name" value="Ribosomal_L1"/>
    <property type="match status" value="1"/>
</dbReference>
<evidence type="ECO:0000256" key="9">
    <source>
        <dbReference type="HAMAP-Rule" id="MF_01318"/>
    </source>
</evidence>
<dbReference type="InterPro" id="IPR028364">
    <property type="entry name" value="Ribosomal_uL1/biogenesis"/>
</dbReference>
<evidence type="ECO:0000313" key="11">
    <source>
        <dbReference type="EMBL" id="MST31507.1"/>
    </source>
</evidence>
<gene>
    <name evidence="9 11" type="primary">rplA</name>
    <name evidence="11" type="ORF">GHK86_02025</name>
</gene>